<accession>A0A7I7KUQ3</accession>
<feature type="transmembrane region" description="Helical" evidence="2">
    <location>
        <begin position="33"/>
        <end position="55"/>
    </location>
</feature>
<dbReference type="AlphaFoldDB" id="A0A7I7KUQ3"/>
<dbReference type="EMBL" id="AP022569">
    <property type="protein sequence ID" value="BBX45321.1"/>
    <property type="molecule type" value="Genomic_DNA"/>
</dbReference>
<gene>
    <name evidence="4" type="ORF">MCOO_13360</name>
</gene>
<dbReference type="Proteomes" id="UP000465866">
    <property type="component" value="Chromosome"/>
</dbReference>
<dbReference type="Pfam" id="PF05305">
    <property type="entry name" value="DUF732"/>
    <property type="match status" value="1"/>
</dbReference>
<evidence type="ECO:0000256" key="1">
    <source>
        <dbReference type="SAM" id="MobiDB-lite"/>
    </source>
</evidence>
<feature type="region of interest" description="Disordered" evidence="1">
    <location>
        <begin position="1"/>
        <end position="30"/>
    </location>
</feature>
<proteinExistence type="predicted"/>
<evidence type="ECO:0000313" key="5">
    <source>
        <dbReference type="Proteomes" id="UP000465866"/>
    </source>
</evidence>
<feature type="compositionally biased region" description="Basic and acidic residues" evidence="1">
    <location>
        <begin position="15"/>
        <end position="28"/>
    </location>
</feature>
<dbReference type="InterPro" id="IPR007969">
    <property type="entry name" value="DUF732"/>
</dbReference>
<reference evidence="4 5" key="1">
    <citation type="journal article" date="2019" name="Emerg. Microbes Infect.">
        <title>Comprehensive subspecies identification of 175 nontuberculous mycobacteria species based on 7547 genomic profiles.</title>
        <authorList>
            <person name="Matsumoto Y."/>
            <person name="Kinjo T."/>
            <person name="Motooka D."/>
            <person name="Nabeya D."/>
            <person name="Jung N."/>
            <person name="Uechi K."/>
            <person name="Horii T."/>
            <person name="Iida T."/>
            <person name="Fujita J."/>
            <person name="Nakamura S."/>
        </authorList>
    </citation>
    <scope>NUCLEOTIDE SEQUENCE [LARGE SCALE GENOMIC DNA]</scope>
    <source>
        <strain evidence="4 5">JCM 12404</strain>
    </source>
</reference>
<organism evidence="4 5">
    <name type="scientific">Mycobacterium cookii</name>
    <dbReference type="NCBI Taxonomy" id="1775"/>
    <lineage>
        <taxon>Bacteria</taxon>
        <taxon>Bacillati</taxon>
        <taxon>Actinomycetota</taxon>
        <taxon>Actinomycetes</taxon>
        <taxon>Mycobacteriales</taxon>
        <taxon>Mycobacteriaceae</taxon>
        <taxon>Mycobacterium</taxon>
    </lineage>
</organism>
<protein>
    <recommendedName>
        <fullName evidence="3">DUF732 domain-containing protein</fullName>
    </recommendedName>
</protein>
<keyword evidence="2" id="KW-1133">Transmembrane helix</keyword>
<keyword evidence="2" id="KW-0812">Transmembrane</keyword>
<dbReference type="KEGG" id="mcoo:MCOO_13360"/>
<feature type="domain" description="DUF732" evidence="3">
    <location>
        <begin position="61"/>
        <end position="135"/>
    </location>
</feature>
<keyword evidence="2" id="KW-0472">Membrane</keyword>
<name>A0A7I7KUQ3_9MYCO</name>
<evidence type="ECO:0000259" key="3">
    <source>
        <dbReference type="Pfam" id="PF05305"/>
    </source>
</evidence>
<evidence type="ECO:0000256" key="2">
    <source>
        <dbReference type="SAM" id="Phobius"/>
    </source>
</evidence>
<evidence type="ECO:0000313" key="4">
    <source>
        <dbReference type="EMBL" id="BBX45321.1"/>
    </source>
</evidence>
<keyword evidence="5" id="KW-1185">Reference proteome</keyword>
<sequence>MAPGDGVNSVAMEDDTGRVDETRPERRHMSSPSWLAALTIPIIASAALVSSAAVASANPTDDAYLNQLRGAGLTWPAGDEDALIGMAYLICNDLESNWTPQHIATSIHANMDPDNIRVHDVGAMVNIAHATYCPNAGYNAGAGGGGGGGGG</sequence>